<dbReference type="InterPro" id="IPR027417">
    <property type="entry name" value="P-loop_NTPase"/>
</dbReference>
<dbReference type="Gene3D" id="3.40.50.300">
    <property type="entry name" value="P-loop containing nucleotide triphosphate hydrolases"/>
    <property type="match status" value="1"/>
</dbReference>
<organism evidence="1 2">
    <name type="scientific">Candidatus Lloydbacteria bacterium RIFCSPHIGHO2_02_FULL_50_13</name>
    <dbReference type="NCBI Taxonomy" id="1798661"/>
    <lineage>
        <taxon>Bacteria</taxon>
        <taxon>Candidatus Lloydiibacteriota</taxon>
    </lineage>
</organism>
<evidence type="ECO:0008006" key="3">
    <source>
        <dbReference type="Google" id="ProtNLM"/>
    </source>
</evidence>
<proteinExistence type="predicted"/>
<gene>
    <name evidence="1" type="ORF">A3D65_00840</name>
</gene>
<dbReference type="STRING" id="1798661.A3D65_00840"/>
<comment type="caution">
    <text evidence="1">The sequence shown here is derived from an EMBL/GenBank/DDBJ whole genome shotgun (WGS) entry which is preliminary data.</text>
</comment>
<evidence type="ECO:0000313" key="2">
    <source>
        <dbReference type="Proteomes" id="UP000177996"/>
    </source>
</evidence>
<dbReference type="Pfam" id="PF13177">
    <property type="entry name" value="DNA_pol3_delta2"/>
    <property type="match status" value="1"/>
</dbReference>
<dbReference type="SUPFAM" id="SSF52540">
    <property type="entry name" value="P-loop containing nucleoside triphosphate hydrolases"/>
    <property type="match status" value="1"/>
</dbReference>
<evidence type="ECO:0000313" key="1">
    <source>
        <dbReference type="EMBL" id="OGZ07690.1"/>
    </source>
</evidence>
<dbReference type="AlphaFoldDB" id="A0A1G2D3Z8"/>
<protein>
    <recommendedName>
        <fullName evidence="3">DNA polymerase III subunit delta</fullName>
    </recommendedName>
</protein>
<dbReference type="EMBL" id="MHLL01000054">
    <property type="protein sequence ID" value="OGZ07690.1"/>
    <property type="molecule type" value="Genomic_DNA"/>
</dbReference>
<dbReference type="Proteomes" id="UP000177996">
    <property type="component" value="Unassembled WGS sequence"/>
</dbReference>
<reference evidence="1 2" key="1">
    <citation type="journal article" date="2016" name="Nat. Commun.">
        <title>Thousands of microbial genomes shed light on interconnected biogeochemical processes in an aquifer system.</title>
        <authorList>
            <person name="Anantharaman K."/>
            <person name="Brown C.T."/>
            <person name="Hug L.A."/>
            <person name="Sharon I."/>
            <person name="Castelle C.J."/>
            <person name="Probst A.J."/>
            <person name="Thomas B.C."/>
            <person name="Singh A."/>
            <person name="Wilkins M.J."/>
            <person name="Karaoz U."/>
            <person name="Brodie E.L."/>
            <person name="Williams K.H."/>
            <person name="Hubbard S.S."/>
            <person name="Banfield J.F."/>
        </authorList>
    </citation>
    <scope>NUCLEOTIDE SEQUENCE [LARGE SCALE GENOMIC DNA]</scope>
</reference>
<name>A0A1G2D3Z8_9BACT</name>
<sequence>MMLSGKITKEHLHHAYVVEAKREEGLAMLRELMNEFGIATTGNPDFHELEFDALSIDNARDLREAQSFHGADGAKKIFVIVFNTVGHEAQNALLKTLEEPTEGTHFFFVTRTREHLLPTFLSRVQVIGRESSVISHQSLEENAGEEFLRATIAERIKMIEPMTKTKTDDKPKAKEDARLFLESLERALYEKLPKATLGIPKVAFGIAECVSALENVILAKRHLSSRSPSLKLLLEHLALTVSQIENK</sequence>
<accession>A0A1G2D3Z8</accession>